<feature type="region of interest" description="Disordered" evidence="1">
    <location>
        <begin position="333"/>
        <end position="372"/>
    </location>
</feature>
<feature type="compositionally biased region" description="Basic and acidic residues" evidence="1">
    <location>
        <begin position="1089"/>
        <end position="1099"/>
    </location>
</feature>
<dbReference type="EMBL" id="KV005057">
    <property type="protein sequence ID" value="KZV34463.1"/>
    <property type="molecule type" value="Genomic_DNA"/>
</dbReference>
<protein>
    <submittedName>
        <fullName evidence="2">Delphilin-like</fullName>
    </submittedName>
</protein>
<feature type="region of interest" description="Disordered" evidence="1">
    <location>
        <begin position="1086"/>
        <end position="1136"/>
    </location>
</feature>
<feature type="region of interest" description="Disordered" evidence="1">
    <location>
        <begin position="240"/>
        <end position="264"/>
    </location>
</feature>
<accession>A0A2Z7BJ40</accession>
<gene>
    <name evidence="2" type="ORF">F511_23006</name>
</gene>
<organism evidence="2 3">
    <name type="scientific">Dorcoceras hygrometricum</name>
    <dbReference type="NCBI Taxonomy" id="472368"/>
    <lineage>
        <taxon>Eukaryota</taxon>
        <taxon>Viridiplantae</taxon>
        <taxon>Streptophyta</taxon>
        <taxon>Embryophyta</taxon>
        <taxon>Tracheophyta</taxon>
        <taxon>Spermatophyta</taxon>
        <taxon>Magnoliopsida</taxon>
        <taxon>eudicotyledons</taxon>
        <taxon>Gunneridae</taxon>
        <taxon>Pentapetalae</taxon>
        <taxon>asterids</taxon>
        <taxon>lamiids</taxon>
        <taxon>Lamiales</taxon>
        <taxon>Gesneriaceae</taxon>
        <taxon>Didymocarpoideae</taxon>
        <taxon>Trichosporeae</taxon>
        <taxon>Loxocarpinae</taxon>
        <taxon>Dorcoceras</taxon>
    </lineage>
</organism>
<name>A0A2Z7BJ40_9LAMI</name>
<dbReference type="AlphaFoldDB" id="A0A2Z7BJ40"/>
<keyword evidence="3" id="KW-1185">Reference proteome</keyword>
<evidence type="ECO:0000313" key="2">
    <source>
        <dbReference type="EMBL" id="KZV34463.1"/>
    </source>
</evidence>
<sequence length="1149" mass="127533">MASAFYSNTVHIDFASAVAMEIPGIVSVLHALTASGLEGFLGCPAMIYESELVEFFNNGSVKDGLVVSTVNGVPIEILEQLLAETFELPVDGLSELSEMPKDKIYDARSIVHCQEEPVNLSGRKDQMKIEYRLLCDIMAKSISVKAGSFNALTVEKFSLLTSVVCGVKMNWVSVLFNIFKKMVTPGAKQAKGYAVQISLLLENIPNLNLGESLEFPVSKILTAKMVHRYISVTDKESTQEVADASPVKQAPKKPGASKKRPAAVPMEAPVVKKTRSLKKKSISSQSALEMVVVAQEAIPIQIIPATPAVEPMVEDQQAKIVEKHPADVVAATAGEQEPVGEQVDEQPAVESSLEKPDAEGAAEETADDISKKADEPVVEPVMANVVINEVSNADDVDTIIQQVLSEIVQSASTEEEQIEELDIRGSAVTGLSTVSIDERHWFDLSHEELIARWDAERPVTTHPDTDEETEVERKIVIAEGVQVAFSQPEYTMEEQADMELNDDDKYVAFSQPEYTMEEQADMELNDDDKYVYEWFDADEAMPLDEIIMTIPAELPLPSAEVEITKIVRGATVYIPGVEEGDWYKATLPKILPEEKGKEPLVLKDPAKGKPPKEHCSLICADIDLLVQIREKVIDEVAKVFHSFSLSRLANFQIDESYFPKEQQVLYWAEAESTGVALQRKMYILLKYRAVLLRKYLDGWIENYVPGEGDSAVHLKVIDMLSDLLCFFLEELKQQSMLHGLRWDRPCCSMLFEGLLGSHRAIPAYTTFEVSSQRQYDDTLPLSSEFFRLMKKRWADICIEVTHFVVSGRLLPMGSISFSGSCLVGEPIFRVAPRPSPVFALRVSEFCTVFVNYSLFSSVNMEDIRNLVGSIVLERTVLRNVQSSVPVVPSAQLPLDPHQSSPIFPDDTSMHFDETDIATPVPAFSLPVSSTVSTDITRALNQLQASLDQISNRDDGAVLKYTILMHLRDIEKKFTARFDAQDRWIGALRNDSNDQRTLLSLEIKSSHRQLHTQITAATIDQIDMQREVKELNAKVDAIATNLELVKRDAEATKEAIFHQLFEFQSQAQANHIILTTQLGLLVDGLNQGGNDKKGEGDSSRGPKPTPVRIERRPLPTPQPSPDNQGSGGIRKTTIVDRNQSLSVEQAAEFV</sequence>
<reference evidence="2 3" key="1">
    <citation type="journal article" date="2015" name="Proc. Natl. Acad. Sci. U.S.A.">
        <title>The resurrection genome of Boea hygrometrica: A blueprint for survival of dehydration.</title>
        <authorList>
            <person name="Xiao L."/>
            <person name="Yang G."/>
            <person name="Zhang L."/>
            <person name="Yang X."/>
            <person name="Zhao S."/>
            <person name="Ji Z."/>
            <person name="Zhou Q."/>
            <person name="Hu M."/>
            <person name="Wang Y."/>
            <person name="Chen M."/>
            <person name="Xu Y."/>
            <person name="Jin H."/>
            <person name="Xiao X."/>
            <person name="Hu G."/>
            <person name="Bao F."/>
            <person name="Hu Y."/>
            <person name="Wan P."/>
            <person name="Li L."/>
            <person name="Deng X."/>
            <person name="Kuang T."/>
            <person name="Xiang C."/>
            <person name="Zhu J.K."/>
            <person name="Oliver M.J."/>
            <person name="He Y."/>
        </authorList>
    </citation>
    <scope>NUCLEOTIDE SEQUENCE [LARGE SCALE GENOMIC DNA]</scope>
    <source>
        <strain evidence="3">cv. XS01</strain>
    </source>
</reference>
<dbReference type="Proteomes" id="UP000250235">
    <property type="component" value="Unassembled WGS sequence"/>
</dbReference>
<evidence type="ECO:0000256" key="1">
    <source>
        <dbReference type="SAM" id="MobiDB-lite"/>
    </source>
</evidence>
<evidence type="ECO:0000313" key="3">
    <source>
        <dbReference type="Proteomes" id="UP000250235"/>
    </source>
</evidence>
<proteinExistence type="predicted"/>
<dbReference type="OrthoDB" id="1227218at2759"/>